<dbReference type="GO" id="GO:0016020">
    <property type="term" value="C:membrane"/>
    <property type="evidence" value="ECO:0007669"/>
    <property type="project" value="TreeGrafter"/>
</dbReference>
<dbReference type="InterPro" id="IPR016064">
    <property type="entry name" value="NAD/diacylglycerol_kinase_sf"/>
</dbReference>
<sequence length="711" mass="79622">MLVVSLLLVSIASIGLTLWSDVRLCDNRSQILPLLSEVVTAPCTPSDEFDNRTVYIDCQLDTRYTFYTPKEFSSNIYSYSGAFFDTRVEMYQWVERTGLLGVSKVGEFVDHAVVDYSLVDTLFSQARNPGFFPHVPGAGRKFAPKLKLGGYSVPAGAFVAVRGVKQLPLIDDKWYQPSALTYPLPVPHVDHVNTQVYENALYTGDPLNPKRNWAPEINHVSGGCFARTDFVQGRKCDPHRGKWRLTPGTRNRLLQPTREHAGHLLAVADHVGVLGRGDAVPLLLQHQSTQEQDDTAAVQLVGQRGGAVPAGNGDMDPIQLLDILRAGPARMRALLHGGLDMPNVDEIHFSKPVPAVVRFFSIDDGERGNKPGLLHLRSLMETKAPEDRIKAVICGGDGSVMWLISEMEAHHIDYSELVFAIVPYGTGNDFARSVNWNDFNGIMPFDVNMGQLRRVMERLFNAAEVNHDFWQVVLTVEPEGSFNKINSRTRKKETVLDASGNDTQRMEFMMGNYFSFGVDGRIGRGFDRMRSNSGPVNKLIYAWQGMKNSLRRSVRVDKQVDKMLCGDTYGKTVFTTEVGNTESPLLRRSIALIALNIPSYCAGIDAFTRATRVGLENMPEDELRELSHLSQKMGDHRLEFLSYSHVPHIAIDFCGIGLARRVHAGAGPWKFVFKQLHPSEKVYFQVDGEFFVMLQPKEVEIRHSKTIRILK</sequence>
<reference evidence="9 10" key="1">
    <citation type="submission" date="2021-06" db="EMBL/GenBank/DDBJ databases">
        <title>Genome sequence of Babesia caballi.</title>
        <authorList>
            <person name="Yamagishi J."/>
            <person name="Kidaka T."/>
            <person name="Ochi A."/>
        </authorList>
    </citation>
    <scope>NUCLEOTIDE SEQUENCE [LARGE SCALE GENOMIC DNA]</scope>
    <source>
        <strain evidence="9">USDA-D6B2</strain>
    </source>
</reference>
<dbReference type="RefSeq" id="XP_067712923.1">
    <property type="nucleotide sequence ID" value="XM_067856822.1"/>
</dbReference>
<keyword evidence="2 6" id="KW-0808">Transferase</keyword>
<evidence type="ECO:0000256" key="1">
    <source>
        <dbReference type="ARBA" id="ARBA00009280"/>
    </source>
</evidence>
<dbReference type="SMART" id="SM00045">
    <property type="entry name" value="DAGKa"/>
    <property type="match status" value="1"/>
</dbReference>
<proteinExistence type="inferred from homology"/>
<keyword evidence="5 6" id="KW-0067">ATP-binding</keyword>
<evidence type="ECO:0000313" key="9">
    <source>
        <dbReference type="EMBL" id="GIX60852.1"/>
    </source>
</evidence>
<dbReference type="Proteomes" id="UP001497744">
    <property type="component" value="Unassembled WGS sequence"/>
</dbReference>
<dbReference type="InterPro" id="IPR037607">
    <property type="entry name" value="DGK"/>
</dbReference>
<protein>
    <recommendedName>
        <fullName evidence="6">Diacylglycerol kinase</fullName>
        <shortName evidence="6">DAG kinase</shortName>
        <ecNumber evidence="6">2.7.1.107</ecNumber>
    </recommendedName>
</protein>
<dbReference type="InterPro" id="IPR000756">
    <property type="entry name" value="Diacylglycerol_kin_accessory"/>
</dbReference>
<dbReference type="AlphaFoldDB" id="A0AAV4LMS3"/>
<evidence type="ECO:0000313" key="10">
    <source>
        <dbReference type="Proteomes" id="UP001497744"/>
    </source>
</evidence>
<dbReference type="PROSITE" id="PS50146">
    <property type="entry name" value="DAGK"/>
    <property type="match status" value="1"/>
</dbReference>
<dbReference type="Pfam" id="PF00781">
    <property type="entry name" value="DAGK_cat"/>
    <property type="match status" value="1"/>
</dbReference>
<dbReference type="GeneID" id="94192335"/>
<dbReference type="GO" id="GO:0005524">
    <property type="term" value="F:ATP binding"/>
    <property type="evidence" value="ECO:0007669"/>
    <property type="project" value="UniProtKB-KW"/>
</dbReference>
<comment type="caution">
    <text evidence="9">The sequence shown here is derived from an EMBL/GenBank/DDBJ whole genome shotgun (WGS) entry which is preliminary data.</text>
</comment>
<keyword evidence="10" id="KW-1185">Reference proteome</keyword>
<gene>
    <name evidence="9" type="ORF">BcabD6B2_02870</name>
</gene>
<evidence type="ECO:0000256" key="3">
    <source>
        <dbReference type="ARBA" id="ARBA00022741"/>
    </source>
</evidence>
<evidence type="ECO:0000256" key="7">
    <source>
        <dbReference type="SAM" id="SignalP"/>
    </source>
</evidence>
<keyword evidence="3 6" id="KW-0547">Nucleotide-binding</keyword>
<evidence type="ECO:0000256" key="5">
    <source>
        <dbReference type="ARBA" id="ARBA00022840"/>
    </source>
</evidence>
<dbReference type="Pfam" id="PF00609">
    <property type="entry name" value="DAGK_acc"/>
    <property type="match status" value="1"/>
</dbReference>
<evidence type="ECO:0000256" key="6">
    <source>
        <dbReference type="RuleBase" id="RU361128"/>
    </source>
</evidence>
<keyword evidence="4 6" id="KW-0418">Kinase</keyword>
<dbReference type="EMBL" id="BPLF01000001">
    <property type="protein sequence ID" value="GIX60852.1"/>
    <property type="molecule type" value="Genomic_DNA"/>
</dbReference>
<comment type="similarity">
    <text evidence="1 6">Belongs to the eukaryotic diacylglycerol kinase family.</text>
</comment>
<dbReference type="GO" id="GO:0007200">
    <property type="term" value="P:phospholipase C-activating G protein-coupled receptor signaling pathway"/>
    <property type="evidence" value="ECO:0007669"/>
    <property type="project" value="InterPro"/>
</dbReference>
<evidence type="ECO:0000256" key="2">
    <source>
        <dbReference type="ARBA" id="ARBA00022679"/>
    </source>
</evidence>
<dbReference type="SUPFAM" id="SSF111331">
    <property type="entry name" value="NAD kinase/diacylglycerol kinase-like"/>
    <property type="match status" value="1"/>
</dbReference>
<name>A0AAV4LMS3_BABCB</name>
<evidence type="ECO:0000256" key="4">
    <source>
        <dbReference type="ARBA" id="ARBA00022777"/>
    </source>
</evidence>
<keyword evidence="7" id="KW-0732">Signal</keyword>
<feature type="domain" description="DAGKc" evidence="8">
    <location>
        <begin position="392"/>
        <end position="438"/>
    </location>
</feature>
<dbReference type="Gene3D" id="3.40.50.10330">
    <property type="entry name" value="Probable inorganic polyphosphate/atp-NAD kinase, domain 1"/>
    <property type="match status" value="1"/>
</dbReference>
<dbReference type="PANTHER" id="PTHR11255">
    <property type="entry name" value="DIACYLGLYCEROL KINASE"/>
    <property type="match status" value="1"/>
</dbReference>
<evidence type="ECO:0000259" key="8">
    <source>
        <dbReference type="PROSITE" id="PS50146"/>
    </source>
</evidence>
<accession>A0AAV4LMS3</accession>
<organism evidence="9 10">
    <name type="scientific">Babesia caballi</name>
    <dbReference type="NCBI Taxonomy" id="5871"/>
    <lineage>
        <taxon>Eukaryota</taxon>
        <taxon>Sar</taxon>
        <taxon>Alveolata</taxon>
        <taxon>Apicomplexa</taxon>
        <taxon>Aconoidasida</taxon>
        <taxon>Piroplasmida</taxon>
        <taxon>Babesiidae</taxon>
        <taxon>Babesia</taxon>
    </lineage>
</organism>
<dbReference type="EC" id="2.7.1.107" evidence="6"/>
<dbReference type="SMART" id="SM00046">
    <property type="entry name" value="DAGKc"/>
    <property type="match status" value="1"/>
</dbReference>
<dbReference type="PANTHER" id="PTHR11255:SF121">
    <property type="entry name" value="DIACYLGLYCEROL KINASE (ATP)"/>
    <property type="match status" value="1"/>
</dbReference>
<dbReference type="GO" id="GO:0004143">
    <property type="term" value="F:ATP-dependent diacylglycerol kinase activity"/>
    <property type="evidence" value="ECO:0007669"/>
    <property type="project" value="UniProtKB-EC"/>
</dbReference>
<comment type="catalytic activity">
    <reaction evidence="6">
        <text>a 1,2-diacyl-sn-glycerol + ATP = a 1,2-diacyl-sn-glycero-3-phosphate + ADP + H(+)</text>
        <dbReference type="Rhea" id="RHEA:10272"/>
        <dbReference type="ChEBI" id="CHEBI:15378"/>
        <dbReference type="ChEBI" id="CHEBI:17815"/>
        <dbReference type="ChEBI" id="CHEBI:30616"/>
        <dbReference type="ChEBI" id="CHEBI:58608"/>
        <dbReference type="ChEBI" id="CHEBI:456216"/>
        <dbReference type="EC" id="2.7.1.107"/>
    </reaction>
</comment>
<dbReference type="InterPro" id="IPR001206">
    <property type="entry name" value="Diacylglycerol_kinase_cat_dom"/>
</dbReference>
<feature type="chain" id="PRO_5043439165" description="Diacylglycerol kinase" evidence="7">
    <location>
        <begin position="20"/>
        <end position="711"/>
    </location>
</feature>
<feature type="signal peptide" evidence="7">
    <location>
        <begin position="1"/>
        <end position="19"/>
    </location>
</feature>
<dbReference type="InterPro" id="IPR017438">
    <property type="entry name" value="ATP-NAD_kinase_N"/>
</dbReference>